<protein>
    <submittedName>
        <fullName evidence="8">Rubrerythrin</fullName>
    </submittedName>
</protein>
<dbReference type="InterPro" id="IPR024934">
    <property type="entry name" value="Rubredoxin-like_dom"/>
</dbReference>
<accession>E0NKU9</accession>
<dbReference type="PANTHER" id="PTHR43865:SF1">
    <property type="entry name" value="RUBRERYTHRIN-RELATED"/>
    <property type="match status" value="1"/>
</dbReference>
<dbReference type="eggNOG" id="COG1592">
    <property type="taxonomic scope" value="Bacteria"/>
</dbReference>
<organism evidence="8 9">
    <name type="scientific">Peptoniphilus duerdenii ATCC BAA-1640</name>
    <dbReference type="NCBI Taxonomy" id="862517"/>
    <lineage>
        <taxon>Bacteria</taxon>
        <taxon>Bacillati</taxon>
        <taxon>Bacillota</taxon>
        <taxon>Tissierellia</taxon>
        <taxon>Tissierellales</taxon>
        <taxon>Peptoniphilaceae</taxon>
        <taxon>Peptoniphilus</taxon>
    </lineage>
</organism>
<dbReference type="GO" id="GO:0016491">
    <property type="term" value="F:oxidoreductase activity"/>
    <property type="evidence" value="ECO:0007669"/>
    <property type="project" value="InterPro"/>
</dbReference>
<dbReference type="GO" id="GO:0005506">
    <property type="term" value="F:iron ion binding"/>
    <property type="evidence" value="ECO:0007669"/>
    <property type="project" value="InterPro"/>
</dbReference>
<dbReference type="InterPro" id="IPR012347">
    <property type="entry name" value="Ferritin-like"/>
</dbReference>
<dbReference type="InterPro" id="IPR009078">
    <property type="entry name" value="Ferritin-like_SF"/>
</dbReference>
<dbReference type="NCBIfam" id="NF045767">
    <property type="entry name" value="RuberyRbr"/>
    <property type="match status" value="1"/>
</dbReference>
<dbReference type="CDD" id="cd00729">
    <property type="entry name" value="rubredoxin_SM"/>
    <property type="match status" value="1"/>
</dbReference>
<dbReference type="AlphaFoldDB" id="E0NKU9"/>
<sequence>MKSLKGTKTAKNLMMSFAGESQATMRYKYYAKVADKEKYIQIRDIFEETARNEEQHAKRFYRFLQKDFFDEEIEVVQSFPVHLDEKKGTLSNLKAAAAGEEFEHTEMYPEFAKIAKEEGFDEIAVAFTEIGEVEEAHDKRYRALIKNIEEDKVFKKDEVVLWHCLNCGYIHEGKEAPEVCPACLHPQGFFEVYSEIK</sequence>
<dbReference type="SUPFAM" id="SSF57802">
    <property type="entry name" value="Rubredoxin-like"/>
    <property type="match status" value="1"/>
</dbReference>
<dbReference type="PANTHER" id="PTHR43865">
    <property type="entry name" value="RUBRERYTHRIN-RELATED"/>
    <property type="match status" value="1"/>
</dbReference>
<dbReference type="PROSITE" id="PS50903">
    <property type="entry name" value="RUBREDOXIN_LIKE"/>
    <property type="match status" value="1"/>
</dbReference>
<dbReference type="InterPro" id="IPR052364">
    <property type="entry name" value="Rubrerythrin"/>
</dbReference>
<proteinExistence type="predicted"/>
<dbReference type="SUPFAM" id="SSF47240">
    <property type="entry name" value="Ferritin-like"/>
    <property type="match status" value="1"/>
</dbReference>
<gene>
    <name evidence="8" type="primary">rbr</name>
    <name evidence="8" type="ORF">HMPREF9225_0788</name>
</gene>
<evidence type="ECO:0000256" key="4">
    <source>
        <dbReference type="ARBA" id="ARBA00022982"/>
    </source>
</evidence>
<dbReference type="PROSITE" id="PS50905">
    <property type="entry name" value="FERRITIN_LIKE"/>
    <property type="match status" value="1"/>
</dbReference>
<comment type="caution">
    <text evidence="8">The sequence shown here is derived from an EMBL/GenBank/DDBJ whole genome shotgun (WGS) entry which is preliminary data.</text>
</comment>
<dbReference type="EMBL" id="AEEH01000031">
    <property type="protein sequence ID" value="EFM25575.1"/>
    <property type="molecule type" value="Genomic_DNA"/>
</dbReference>
<comment type="cofactor">
    <cofactor evidence="1">
        <name>Fe(3+)</name>
        <dbReference type="ChEBI" id="CHEBI:29034"/>
    </cofactor>
</comment>
<dbReference type="Gene3D" id="1.20.1260.10">
    <property type="match status" value="1"/>
</dbReference>
<dbReference type="InterPro" id="IPR048574">
    <property type="entry name" value="RUBY_RBDX"/>
</dbReference>
<dbReference type="RefSeq" id="WP_008901603.1">
    <property type="nucleotide sequence ID" value="NZ_GL397071.1"/>
</dbReference>
<dbReference type="Pfam" id="PF21349">
    <property type="entry name" value="RUBY_RBDX"/>
    <property type="match status" value="1"/>
</dbReference>
<dbReference type="FunFam" id="2.20.28.10:FF:000018">
    <property type="entry name" value="Rubrerythrin"/>
    <property type="match status" value="1"/>
</dbReference>
<evidence type="ECO:0000256" key="5">
    <source>
        <dbReference type="ARBA" id="ARBA00023004"/>
    </source>
</evidence>
<evidence type="ECO:0000256" key="3">
    <source>
        <dbReference type="ARBA" id="ARBA00022723"/>
    </source>
</evidence>
<feature type="domain" description="Rubredoxin-like" evidence="6">
    <location>
        <begin position="159"/>
        <end position="193"/>
    </location>
</feature>
<name>E0NKU9_9FIRM</name>
<keyword evidence="9" id="KW-1185">Reference proteome</keyword>
<dbReference type="STRING" id="862517.HMPREF9225_0788"/>
<dbReference type="Pfam" id="PF02915">
    <property type="entry name" value="Rubrerythrin"/>
    <property type="match status" value="1"/>
</dbReference>
<evidence type="ECO:0000313" key="8">
    <source>
        <dbReference type="EMBL" id="EFM25575.1"/>
    </source>
</evidence>
<dbReference type="OrthoDB" id="9799749at2"/>
<keyword evidence="3" id="KW-0479">Metal-binding</keyword>
<dbReference type="HOGENOM" id="CLU_095256_0_0_9"/>
<keyword evidence="2" id="KW-0813">Transport</keyword>
<evidence type="ECO:0000256" key="1">
    <source>
        <dbReference type="ARBA" id="ARBA00001965"/>
    </source>
</evidence>
<dbReference type="CDD" id="cd01041">
    <property type="entry name" value="Rubrerythrin"/>
    <property type="match status" value="1"/>
</dbReference>
<evidence type="ECO:0000313" key="9">
    <source>
        <dbReference type="Proteomes" id="UP000003280"/>
    </source>
</evidence>
<evidence type="ECO:0000259" key="6">
    <source>
        <dbReference type="PROSITE" id="PS50903"/>
    </source>
</evidence>
<evidence type="ECO:0000259" key="7">
    <source>
        <dbReference type="PROSITE" id="PS50905"/>
    </source>
</evidence>
<feature type="domain" description="Ferritin-like diiron" evidence="7">
    <location>
        <begin position="3"/>
        <end position="152"/>
    </location>
</feature>
<dbReference type="Gene3D" id="2.20.28.10">
    <property type="match status" value="1"/>
</dbReference>
<reference evidence="8 9" key="1">
    <citation type="submission" date="2010-07" db="EMBL/GenBank/DDBJ databases">
        <authorList>
            <person name="Muzny D."/>
            <person name="Qin X."/>
            <person name="Deng J."/>
            <person name="Jiang H."/>
            <person name="Liu Y."/>
            <person name="Qu J."/>
            <person name="Song X.-Z."/>
            <person name="Zhang L."/>
            <person name="Thornton R."/>
            <person name="Coyle M."/>
            <person name="Francisco L."/>
            <person name="Jackson L."/>
            <person name="Javaid M."/>
            <person name="Korchina V."/>
            <person name="Kovar C."/>
            <person name="Mata R."/>
            <person name="Mathew T."/>
            <person name="Ngo R."/>
            <person name="Nguyen L."/>
            <person name="Nguyen N."/>
            <person name="Okwuonu G."/>
            <person name="Ongeri F."/>
            <person name="Pham C."/>
            <person name="Simmons D."/>
            <person name="Wilczek-Boney K."/>
            <person name="Hale W."/>
            <person name="Jakkamsetti A."/>
            <person name="Pham P."/>
            <person name="Ruth R."/>
            <person name="San Lucas F."/>
            <person name="Warren J."/>
            <person name="Zhang J."/>
            <person name="Zhao Z."/>
            <person name="Zhou C."/>
            <person name="Zhu D."/>
            <person name="Lee S."/>
            <person name="Bess C."/>
            <person name="Blankenburg K."/>
            <person name="Forbes L."/>
            <person name="Fu Q."/>
            <person name="Gubbala S."/>
            <person name="Hirani K."/>
            <person name="Jayaseelan J.C."/>
            <person name="Lara F."/>
            <person name="Munidasa M."/>
            <person name="Palculict T."/>
            <person name="Patil S."/>
            <person name="Pu L.-L."/>
            <person name="Saada N."/>
            <person name="Tang L."/>
            <person name="Weissenberger G."/>
            <person name="Zhu Y."/>
            <person name="Hemphill L."/>
            <person name="Shang Y."/>
            <person name="Youmans B."/>
            <person name="Ayvaz T."/>
            <person name="Ross M."/>
            <person name="Santibanez J."/>
            <person name="Aqrawi P."/>
            <person name="Gross S."/>
            <person name="Joshi V."/>
            <person name="Fowler G."/>
            <person name="Nazareth L."/>
            <person name="Reid J."/>
            <person name="Worley K."/>
            <person name="Petrosino J."/>
            <person name="Highlander S."/>
            <person name="Gibbs R."/>
        </authorList>
    </citation>
    <scope>NUCLEOTIDE SEQUENCE [LARGE SCALE GENOMIC DNA]</scope>
    <source>
        <strain evidence="8 9">ATCC BAA-1640</strain>
    </source>
</reference>
<dbReference type="InterPro" id="IPR003251">
    <property type="entry name" value="Rr_diiron-bd_dom"/>
</dbReference>
<dbReference type="Proteomes" id="UP000003280">
    <property type="component" value="Unassembled WGS sequence"/>
</dbReference>
<keyword evidence="5" id="KW-0408">Iron</keyword>
<dbReference type="InterPro" id="IPR009040">
    <property type="entry name" value="Ferritin-like_diiron"/>
</dbReference>
<keyword evidence="4" id="KW-0249">Electron transport</keyword>
<evidence type="ECO:0000256" key="2">
    <source>
        <dbReference type="ARBA" id="ARBA00022448"/>
    </source>
</evidence>